<evidence type="ECO:0000313" key="5">
    <source>
        <dbReference type="EMBL" id="ABG98350.1"/>
    </source>
</evidence>
<protein>
    <recommendedName>
        <fullName evidence="4">M23ase beta-sheet core domain-containing protein</fullName>
    </recommendedName>
</protein>
<dbReference type="PANTHER" id="PTHR21666">
    <property type="entry name" value="PEPTIDASE-RELATED"/>
    <property type="match status" value="1"/>
</dbReference>
<dbReference type="SUPFAM" id="SSF51261">
    <property type="entry name" value="Duplicated hybrid motif"/>
    <property type="match status" value="1"/>
</dbReference>
<dbReference type="InterPro" id="IPR016047">
    <property type="entry name" value="M23ase_b-sheet_dom"/>
</dbReference>
<accession>Q0S286</accession>
<sequence length="254" mass="26852">MTTFGAIVRALTASTLLTAAALFAPPADAAPTGEFDWPLHPRPRVVRAFDNPERDWLPGHRGVDLGGVPDEAVLSAGTGVVVFAGTVAGKPVVSVDHPGGLRTTYEPVTARVTPGQRVGRGTVLGTLEPGHPRCITLVAACLHWGLRRDREYLDPLGLVRVAPVRRYPSGPPTAVARATPRRRACLPTPGSRPRPSPRVRRMPSASPDAAGPDPPPTPRRGARRTAPPSRRGTGAGSDWSVPSCRSCPSRAGRR</sequence>
<evidence type="ECO:0000256" key="3">
    <source>
        <dbReference type="SAM" id="SignalP"/>
    </source>
</evidence>
<dbReference type="HOGENOM" id="CLU_1093609_0_0_11"/>
<keyword evidence="1 3" id="KW-0732">Signal</keyword>
<proteinExistence type="predicted"/>
<dbReference type="AlphaFoldDB" id="Q0S286"/>
<name>Q0S286_RHOJR</name>
<evidence type="ECO:0000259" key="4">
    <source>
        <dbReference type="Pfam" id="PF01551"/>
    </source>
</evidence>
<reference evidence="6" key="1">
    <citation type="journal article" date="2006" name="Proc. Natl. Acad. Sci. U.S.A.">
        <title>The complete genome of Rhodococcus sp. RHA1 provides insights into a catabolic powerhouse.</title>
        <authorList>
            <person name="McLeod M.P."/>
            <person name="Warren R.L."/>
            <person name="Hsiao W.W.L."/>
            <person name="Araki N."/>
            <person name="Myhre M."/>
            <person name="Fernandes C."/>
            <person name="Miyazawa D."/>
            <person name="Wong W."/>
            <person name="Lillquist A.L."/>
            <person name="Wang D."/>
            <person name="Dosanjh M."/>
            <person name="Hara H."/>
            <person name="Petrescu A."/>
            <person name="Morin R.D."/>
            <person name="Yang G."/>
            <person name="Stott J.M."/>
            <person name="Schein J.E."/>
            <person name="Shin H."/>
            <person name="Smailus D."/>
            <person name="Siddiqui A.S."/>
            <person name="Marra M.A."/>
            <person name="Jones S.J.M."/>
            <person name="Holt R."/>
            <person name="Brinkman F.S.L."/>
            <person name="Miyauchi K."/>
            <person name="Fukuda M."/>
            <person name="Davies J.E."/>
            <person name="Mohn W.W."/>
            <person name="Eltis L.D."/>
        </authorList>
    </citation>
    <scope>NUCLEOTIDE SEQUENCE [LARGE SCALE GENOMIC DNA]</scope>
    <source>
        <strain evidence="6">RHA1</strain>
    </source>
</reference>
<dbReference type="EMBL" id="CP000431">
    <property type="protein sequence ID" value="ABG98350.1"/>
    <property type="molecule type" value="Genomic_DNA"/>
</dbReference>
<feature type="domain" description="M23ase beta-sheet core" evidence="4">
    <location>
        <begin position="59"/>
        <end position="155"/>
    </location>
</feature>
<evidence type="ECO:0000256" key="1">
    <source>
        <dbReference type="ARBA" id="ARBA00022729"/>
    </source>
</evidence>
<dbReference type="Gene3D" id="2.70.70.10">
    <property type="entry name" value="Glucose Permease (Domain IIA)"/>
    <property type="match status" value="1"/>
</dbReference>
<feature type="region of interest" description="Disordered" evidence="2">
    <location>
        <begin position="164"/>
        <end position="254"/>
    </location>
</feature>
<dbReference type="CDD" id="cd12797">
    <property type="entry name" value="M23_peptidase"/>
    <property type="match status" value="1"/>
</dbReference>
<feature type="chain" id="PRO_5004176345" description="M23ase beta-sheet core domain-containing protein" evidence="3">
    <location>
        <begin position="30"/>
        <end position="254"/>
    </location>
</feature>
<feature type="compositionally biased region" description="Low complexity" evidence="2">
    <location>
        <begin position="202"/>
        <end position="211"/>
    </location>
</feature>
<organism evidence="5 6">
    <name type="scientific">Rhodococcus jostii (strain RHA1)</name>
    <dbReference type="NCBI Taxonomy" id="101510"/>
    <lineage>
        <taxon>Bacteria</taxon>
        <taxon>Bacillati</taxon>
        <taxon>Actinomycetota</taxon>
        <taxon>Actinomycetes</taxon>
        <taxon>Mycobacteriales</taxon>
        <taxon>Nocardiaceae</taxon>
        <taxon>Rhodococcus</taxon>
    </lineage>
</organism>
<dbReference type="GO" id="GO:0004222">
    <property type="term" value="F:metalloendopeptidase activity"/>
    <property type="evidence" value="ECO:0007669"/>
    <property type="project" value="TreeGrafter"/>
</dbReference>
<dbReference type="OrthoDB" id="5245088at2"/>
<dbReference type="InterPro" id="IPR011055">
    <property type="entry name" value="Dup_hybrid_motif"/>
</dbReference>
<dbReference type="KEGG" id="rha:RHA1_ro06577"/>
<dbReference type="Pfam" id="PF01551">
    <property type="entry name" value="Peptidase_M23"/>
    <property type="match status" value="1"/>
</dbReference>
<evidence type="ECO:0000313" key="6">
    <source>
        <dbReference type="Proteomes" id="UP000008710"/>
    </source>
</evidence>
<dbReference type="Proteomes" id="UP000008710">
    <property type="component" value="Chromosome"/>
</dbReference>
<gene>
    <name evidence="5" type="ordered locus">RHA1_ro06577</name>
</gene>
<dbReference type="eggNOG" id="COG0739">
    <property type="taxonomic scope" value="Bacteria"/>
</dbReference>
<feature type="signal peptide" evidence="3">
    <location>
        <begin position="1"/>
        <end position="29"/>
    </location>
</feature>
<evidence type="ECO:0000256" key="2">
    <source>
        <dbReference type="SAM" id="MobiDB-lite"/>
    </source>
</evidence>
<dbReference type="InterPro" id="IPR050570">
    <property type="entry name" value="Cell_wall_metabolism_enzyme"/>
</dbReference>
<dbReference type="PANTHER" id="PTHR21666:SF289">
    <property type="entry name" value="L-ALA--D-GLU ENDOPEPTIDASE"/>
    <property type="match status" value="1"/>
</dbReference>